<comment type="caution">
    <text evidence="2">The sequence shown here is derived from an EMBL/GenBank/DDBJ whole genome shotgun (WGS) entry which is preliminary data.</text>
</comment>
<dbReference type="RefSeq" id="WP_126978039.1">
    <property type="nucleotide sequence ID" value="NZ_PQSP01000001.1"/>
</dbReference>
<name>A0A433SHG5_9BURK</name>
<dbReference type="AlphaFoldDB" id="A0A433SHG5"/>
<feature type="domain" description="Transcription factor zinc-finger" evidence="1">
    <location>
        <begin position="2"/>
        <end position="43"/>
    </location>
</feature>
<reference evidence="2 3" key="1">
    <citation type="submission" date="2018-01" db="EMBL/GenBank/DDBJ databases">
        <title>Saezia sanguinis gen. nov., sp. nov., in the order Burkholderiales isolated from human blood.</title>
        <authorList>
            <person name="Medina-Pascual M.J."/>
            <person name="Valdezate S."/>
            <person name="Monzon S."/>
            <person name="Cuesta I."/>
            <person name="Carrasco G."/>
            <person name="Villalon P."/>
            <person name="Saez-Nieto J.A."/>
        </authorList>
    </citation>
    <scope>NUCLEOTIDE SEQUENCE [LARGE SCALE GENOMIC DNA]</scope>
    <source>
        <strain evidence="2 3">CNM695-12</strain>
    </source>
</reference>
<dbReference type="InterPro" id="IPR027392">
    <property type="entry name" value="TF_Znf"/>
</dbReference>
<protein>
    <recommendedName>
        <fullName evidence="1">Transcription factor zinc-finger domain-containing protein</fullName>
    </recommendedName>
</protein>
<dbReference type="EMBL" id="PQSP01000001">
    <property type="protein sequence ID" value="RUS68130.1"/>
    <property type="molecule type" value="Genomic_DNA"/>
</dbReference>
<organism evidence="2 3">
    <name type="scientific">Saezia sanguinis</name>
    <dbReference type="NCBI Taxonomy" id="1965230"/>
    <lineage>
        <taxon>Bacteria</taxon>
        <taxon>Pseudomonadati</taxon>
        <taxon>Pseudomonadota</taxon>
        <taxon>Betaproteobacteria</taxon>
        <taxon>Burkholderiales</taxon>
        <taxon>Saeziaceae</taxon>
        <taxon>Saezia</taxon>
    </lineage>
</organism>
<gene>
    <name evidence="2" type="ORF">CUZ56_00615</name>
</gene>
<keyword evidence="3" id="KW-1185">Reference proteome</keyword>
<dbReference type="OrthoDB" id="9814037at2"/>
<accession>A0A433SHG5</accession>
<evidence type="ECO:0000259" key="1">
    <source>
        <dbReference type="Pfam" id="PF13453"/>
    </source>
</evidence>
<evidence type="ECO:0000313" key="2">
    <source>
        <dbReference type="EMBL" id="RUS68130.1"/>
    </source>
</evidence>
<dbReference type="Pfam" id="PF13453">
    <property type="entry name" value="Zn_ribbon_TFIIB"/>
    <property type="match status" value="1"/>
</dbReference>
<proteinExistence type="predicted"/>
<evidence type="ECO:0000313" key="3">
    <source>
        <dbReference type="Proteomes" id="UP000286947"/>
    </source>
</evidence>
<sequence>MKCPSCANGKLNRAYLDNLFACQTCDHCGGNWILLEDYLRWKDTSPEPLDATSAEDLDIEPMDSKQALVCPVSGALMLKYRISKDSSHRLDLSPDVGGIWLDKGEWEYLKKAGLAYQLNSIFTTPWQRKVRSESAKDTFEQMYRKKFGNEDYEKVKSVRAWLVAHPHRNALRAFLMAEDPWSAS</sequence>
<dbReference type="Proteomes" id="UP000286947">
    <property type="component" value="Unassembled WGS sequence"/>
</dbReference>